<dbReference type="AlphaFoldDB" id="A0A7W5TSK0"/>
<reference evidence="2 3" key="1">
    <citation type="submission" date="2020-08" db="EMBL/GenBank/DDBJ databases">
        <title>Sequencing the genomes of 1000 actinobacteria strains.</title>
        <authorList>
            <person name="Klenk H.-P."/>
        </authorList>
    </citation>
    <scope>NUCLEOTIDE SEQUENCE [LARGE SCALE GENOMIC DNA]</scope>
    <source>
        <strain evidence="2 3">DSM 28238</strain>
    </source>
</reference>
<feature type="transmembrane region" description="Helical" evidence="1">
    <location>
        <begin position="70"/>
        <end position="87"/>
    </location>
</feature>
<dbReference type="Proteomes" id="UP000547528">
    <property type="component" value="Unassembled WGS sequence"/>
</dbReference>
<dbReference type="RefSeq" id="WP_183357031.1">
    <property type="nucleotide sequence ID" value="NZ_BAABKR010000004.1"/>
</dbReference>
<feature type="transmembrane region" description="Helical" evidence="1">
    <location>
        <begin position="6"/>
        <end position="28"/>
    </location>
</feature>
<feature type="transmembrane region" description="Helical" evidence="1">
    <location>
        <begin position="172"/>
        <end position="195"/>
    </location>
</feature>
<comment type="caution">
    <text evidence="2">The sequence shown here is derived from an EMBL/GenBank/DDBJ whole genome shotgun (WGS) entry which is preliminary data.</text>
</comment>
<sequence length="197" mass="21024">MLTLAVQAVLLFIVTTIDDLIVLSLFFGRGRGQPGTTRRIMLGQYLGFSAILITSLIAALGAQRLLPQEALAYLGVIPLALGLRAAWRSWRTPDHDDEAQFGAKRVTVTAVALVTVANSSGDIGVYVPVFVTLTGGEVLVCCLIFLVLVAALVLAARWIASRRLIADVLDRWQSVLFPVVLIALGIIILVTGGAFGL</sequence>
<name>A0A7W5TSK0_9MICC</name>
<keyword evidence="1" id="KW-0812">Transmembrane</keyword>
<evidence type="ECO:0000313" key="2">
    <source>
        <dbReference type="EMBL" id="MBB3666598.1"/>
    </source>
</evidence>
<protein>
    <submittedName>
        <fullName evidence="2">Cadmium resistance protein CadD (Predicted permease)</fullName>
    </submittedName>
</protein>
<keyword evidence="3" id="KW-1185">Reference proteome</keyword>
<evidence type="ECO:0000256" key="1">
    <source>
        <dbReference type="SAM" id="Phobius"/>
    </source>
</evidence>
<keyword evidence="1" id="KW-0472">Membrane</keyword>
<evidence type="ECO:0000313" key="3">
    <source>
        <dbReference type="Proteomes" id="UP000547528"/>
    </source>
</evidence>
<dbReference type="EMBL" id="JACIBT010000001">
    <property type="protein sequence ID" value="MBB3666598.1"/>
    <property type="molecule type" value="Genomic_DNA"/>
</dbReference>
<gene>
    <name evidence="2" type="ORF">FHX47_000191</name>
</gene>
<feature type="transmembrane region" description="Helical" evidence="1">
    <location>
        <begin position="108"/>
        <end position="131"/>
    </location>
</feature>
<keyword evidence="1" id="KW-1133">Transmembrane helix</keyword>
<feature type="transmembrane region" description="Helical" evidence="1">
    <location>
        <begin position="137"/>
        <end position="160"/>
    </location>
</feature>
<organism evidence="2 3">
    <name type="scientific">Garicola koreensis</name>
    <dbReference type="NCBI Taxonomy" id="1262554"/>
    <lineage>
        <taxon>Bacteria</taxon>
        <taxon>Bacillati</taxon>
        <taxon>Actinomycetota</taxon>
        <taxon>Actinomycetes</taxon>
        <taxon>Micrococcales</taxon>
        <taxon>Micrococcaceae</taxon>
        <taxon>Garicola</taxon>
    </lineage>
</organism>
<proteinExistence type="predicted"/>
<dbReference type="Pfam" id="PF03596">
    <property type="entry name" value="Cad"/>
    <property type="match status" value="1"/>
</dbReference>
<dbReference type="InterPro" id="IPR004676">
    <property type="entry name" value="Cd-R_transporter"/>
</dbReference>
<feature type="transmembrane region" description="Helical" evidence="1">
    <location>
        <begin position="40"/>
        <end position="58"/>
    </location>
</feature>
<accession>A0A7W5TSK0</accession>